<keyword evidence="2" id="KW-1185">Reference proteome</keyword>
<dbReference type="AlphaFoldDB" id="A0AAN0JV69"/>
<proteinExistence type="predicted"/>
<protein>
    <submittedName>
        <fullName evidence="1">Uncharacterized protein</fullName>
    </submittedName>
</protein>
<reference evidence="1" key="2">
    <citation type="submission" date="2024-06" db="UniProtKB">
        <authorList>
            <consortium name="EnsemblMetazoa"/>
        </authorList>
    </citation>
    <scope>IDENTIFICATION</scope>
</reference>
<organism evidence="1 2">
    <name type="scientific">Amphimedon queenslandica</name>
    <name type="common">Sponge</name>
    <dbReference type="NCBI Taxonomy" id="400682"/>
    <lineage>
        <taxon>Eukaryota</taxon>
        <taxon>Metazoa</taxon>
        <taxon>Porifera</taxon>
        <taxon>Demospongiae</taxon>
        <taxon>Heteroscleromorpha</taxon>
        <taxon>Haplosclerida</taxon>
        <taxon>Niphatidae</taxon>
        <taxon>Amphimedon</taxon>
    </lineage>
</organism>
<accession>A0AAN0JV69</accession>
<name>A0AAN0JV69_AMPQE</name>
<evidence type="ECO:0000313" key="2">
    <source>
        <dbReference type="Proteomes" id="UP000007879"/>
    </source>
</evidence>
<evidence type="ECO:0000313" key="1">
    <source>
        <dbReference type="EnsemblMetazoa" id="XP_019860797.1"/>
    </source>
</evidence>
<dbReference type="KEGG" id="aqu:109589122"/>
<sequence>MQNKNMSISVALKQLSDYMYQIKIINESLQTLIPESNKPRIPTLTGLNLTSSITINHNDCVVSTSTCILTLSPFLDLIQTCQLTAIQYANTTHIIVSSFGSATPIGTGQFNSTTITQLVQASIDEMYFSNDTIIERLRKSSIIPLCFSYNFVPVRCEFYYTYCTYQSNFPNSILSIH</sequence>
<dbReference type="GeneID" id="109589122"/>
<dbReference type="EnsemblMetazoa" id="XM_020005238.1">
    <property type="protein sequence ID" value="XP_019860797.1"/>
    <property type="gene ID" value="LOC109589122"/>
</dbReference>
<dbReference type="RefSeq" id="XP_019860797.1">
    <property type="nucleotide sequence ID" value="XM_020005238.1"/>
</dbReference>
<dbReference type="Proteomes" id="UP000007879">
    <property type="component" value="Unassembled WGS sequence"/>
</dbReference>
<reference evidence="2" key="1">
    <citation type="journal article" date="2010" name="Nature">
        <title>The Amphimedon queenslandica genome and the evolution of animal complexity.</title>
        <authorList>
            <person name="Srivastava M."/>
            <person name="Simakov O."/>
            <person name="Chapman J."/>
            <person name="Fahey B."/>
            <person name="Gauthier M.E."/>
            <person name="Mitros T."/>
            <person name="Richards G.S."/>
            <person name="Conaco C."/>
            <person name="Dacre M."/>
            <person name="Hellsten U."/>
            <person name="Larroux C."/>
            <person name="Putnam N.H."/>
            <person name="Stanke M."/>
            <person name="Adamska M."/>
            <person name="Darling A."/>
            <person name="Degnan S.M."/>
            <person name="Oakley T.H."/>
            <person name="Plachetzki D.C."/>
            <person name="Zhai Y."/>
            <person name="Adamski M."/>
            <person name="Calcino A."/>
            <person name="Cummins S.F."/>
            <person name="Goodstein D.M."/>
            <person name="Harris C."/>
            <person name="Jackson D.J."/>
            <person name="Leys S.P."/>
            <person name="Shu S."/>
            <person name="Woodcroft B.J."/>
            <person name="Vervoort M."/>
            <person name="Kosik K.S."/>
            <person name="Manning G."/>
            <person name="Degnan B.M."/>
            <person name="Rokhsar D.S."/>
        </authorList>
    </citation>
    <scope>NUCLEOTIDE SEQUENCE [LARGE SCALE GENOMIC DNA]</scope>
</reference>